<evidence type="ECO:0000313" key="2">
    <source>
        <dbReference type="EMBL" id="RVW10663.1"/>
    </source>
</evidence>
<feature type="chain" id="PRO_5019089583" description="Calcium-dependent phosphoinositide phospholipase C" evidence="1">
    <location>
        <begin position="31"/>
        <end position="352"/>
    </location>
</feature>
<dbReference type="InterPro" id="IPR032075">
    <property type="entry name" value="PI-PLC-C1"/>
</dbReference>
<dbReference type="GO" id="GO:0006629">
    <property type="term" value="P:lipid metabolic process"/>
    <property type="evidence" value="ECO:0007669"/>
    <property type="project" value="InterPro"/>
</dbReference>
<feature type="signal peptide" evidence="1">
    <location>
        <begin position="1"/>
        <end position="30"/>
    </location>
</feature>
<comment type="caution">
    <text evidence="2">The sequence shown here is derived from an EMBL/GenBank/DDBJ whole genome shotgun (WGS) entry which is preliminary data.</text>
</comment>
<dbReference type="OrthoDB" id="195526at2"/>
<keyword evidence="1" id="KW-0732">Signal</keyword>
<dbReference type="SUPFAM" id="SSF51695">
    <property type="entry name" value="PLC-like phosphodiesterases"/>
    <property type="match status" value="1"/>
</dbReference>
<dbReference type="EMBL" id="RKLP01000002">
    <property type="protein sequence ID" value="RVW10663.1"/>
    <property type="molecule type" value="Genomic_DNA"/>
</dbReference>
<sequence length="352" mass="37552">MHRMPRTSLAAIATTALAVLTVLVPATAQADSGPGAPRYSDVTSVGVHNTFEKQRYPFLTDALDAGAGLIELDVWTNAAGPDWRVSHSNPVANDNNCAGATSPAQLRTGPRDQFLGGCLDDLRTWHDANPDHPPVVVKVEMKDGFTAPLGRGPREFDALVRSHLGDAVFGPADLLAHGGPGAATLDDAVRTAGWPAVDALRGKFLFELIPGTVQEVNPLDTWWIDRAYATHLADLARVDGVGLASAFPAVHKAQAGDPRVRYDEALRPWFVVFDGDATAFTGGDIDTEWYRDNGYLVVMTDAHKVAPALDPVAPDEAGARARVLELAGRSASVVSTDWTPLPRILSMVTDRG</sequence>
<dbReference type="AlphaFoldDB" id="A0A438BHV1"/>
<accession>A0A438BHV1</accession>
<dbReference type="InterPro" id="IPR017946">
    <property type="entry name" value="PLC-like_Pdiesterase_TIM-brl"/>
</dbReference>
<dbReference type="Gene3D" id="3.20.20.190">
    <property type="entry name" value="Phosphatidylinositol (PI) phosphodiesterase"/>
    <property type="match status" value="1"/>
</dbReference>
<name>A0A438BHV1_9NOCA</name>
<organism evidence="2 3">
    <name type="scientific">Prescottella agglutinans</name>
    <dbReference type="NCBI Taxonomy" id="1644129"/>
    <lineage>
        <taxon>Bacteria</taxon>
        <taxon>Bacillati</taxon>
        <taxon>Actinomycetota</taxon>
        <taxon>Actinomycetes</taxon>
        <taxon>Mycobacteriales</taxon>
        <taxon>Nocardiaceae</taxon>
        <taxon>Prescottella</taxon>
    </lineage>
</organism>
<evidence type="ECO:0000313" key="3">
    <source>
        <dbReference type="Proteomes" id="UP000286208"/>
    </source>
</evidence>
<evidence type="ECO:0000256" key="1">
    <source>
        <dbReference type="SAM" id="SignalP"/>
    </source>
</evidence>
<dbReference type="Proteomes" id="UP000286208">
    <property type="component" value="Unassembled WGS sequence"/>
</dbReference>
<gene>
    <name evidence="2" type="ORF">EGT67_05790</name>
</gene>
<protein>
    <recommendedName>
        <fullName evidence="4">Calcium-dependent phosphoinositide phospholipase C</fullName>
    </recommendedName>
</protein>
<keyword evidence="3" id="KW-1185">Reference proteome</keyword>
<dbReference type="Pfam" id="PF16670">
    <property type="entry name" value="PI-PLC-C1"/>
    <property type="match status" value="1"/>
</dbReference>
<evidence type="ECO:0008006" key="4">
    <source>
        <dbReference type="Google" id="ProtNLM"/>
    </source>
</evidence>
<dbReference type="GO" id="GO:0008081">
    <property type="term" value="F:phosphoric diester hydrolase activity"/>
    <property type="evidence" value="ECO:0007669"/>
    <property type="project" value="InterPro"/>
</dbReference>
<reference evidence="2 3" key="1">
    <citation type="submission" date="2018-11" db="EMBL/GenBank/DDBJ databases">
        <title>Rhodococcus spongicola sp. nov. and Rhodococcus xishaensis sp. nov. from marine sponges.</title>
        <authorList>
            <person name="Li L."/>
            <person name="Lin H.W."/>
        </authorList>
    </citation>
    <scope>NUCLEOTIDE SEQUENCE [LARGE SCALE GENOMIC DNA]</scope>
    <source>
        <strain evidence="2 3">CCTCC AB2014297</strain>
    </source>
</reference>
<dbReference type="CDD" id="cd08589">
    <property type="entry name" value="PI-PLCc_SaPLC1_like"/>
    <property type="match status" value="1"/>
</dbReference>
<proteinExistence type="predicted"/>